<dbReference type="KEGG" id="lsf:I8J32_012105"/>
<sequence>MKWILAFILLLPGIAFGRGIAFSEEMHGYAFFKGEFRDVDVYLDVTVQDIDAWRSNPQHAAKVRGWLVVNSQWHSITGTLNILAPAPGDTGRLLKYSLQGTSLKFLGAKHVYDNGGFDLVDDMTTLRGALRSVGESMPTIEDMLYRDAWSSEIRFEWWASGVLWNFTTSFRTIDTPWYQELEVRALFVKTVFGGIASEFFPWLPQP</sequence>
<dbReference type="AlphaFoldDB" id="A0A975AR28"/>
<accession>A0A975AR28</accession>
<proteinExistence type="predicted"/>
<dbReference type="RefSeq" id="WP_200612510.1">
    <property type="nucleotide sequence ID" value="NZ_CP071518.1"/>
</dbReference>
<organism evidence="1 2">
    <name type="scientific">Agrilutibacter solisilvae</name>
    <dbReference type="NCBI Taxonomy" id="2763317"/>
    <lineage>
        <taxon>Bacteria</taxon>
        <taxon>Pseudomonadati</taxon>
        <taxon>Pseudomonadota</taxon>
        <taxon>Gammaproteobacteria</taxon>
        <taxon>Lysobacterales</taxon>
        <taxon>Lysobacteraceae</taxon>
        <taxon>Agrilutibacter</taxon>
    </lineage>
</organism>
<keyword evidence="2" id="KW-1185">Reference proteome</keyword>
<name>A0A975AR28_9GAMM</name>
<evidence type="ECO:0000313" key="2">
    <source>
        <dbReference type="Proteomes" id="UP000639274"/>
    </source>
</evidence>
<protein>
    <submittedName>
        <fullName evidence="1">Uncharacterized protein</fullName>
    </submittedName>
</protein>
<evidence type="ECO:0000313" key="1">
    <source>
        <dbReference type="EMBL" id="QSX77494.1"/>
    </source>
</evidence>
<dbReference type="EMBL" id="CP071518">
    <property type="protein sequence ID" value="QSX77494.1"/>
    <property type="molecule type" value="Genomic_DNA"/>
</dbReference>
<dbReference type="Proteomes" id="UP000639274">
    <property type="component" value="Chromosome"/>
</dbReference>
<reference evidence="1 2" key="1">
    <citation type="submission" date="2021-03" db="EMBL/GenBank/DDBJ databases">
        <title>Lysobacter sp. nov. isolated from soil of gangwondo yeongwol, south Korea.</title>
        <authorList>
            <person name="Kim K.R."/>
            <person name="Kim K.H."/>
            <person name="Jeon C.O."/>
        </authorList>
    </citation>
    <scope>NUCLEOTIDE SEQUENCE [LARGE SCALE GENOMIC DNA]</scope>
    <source>
        <strain evidence="1 2">R19</strain>
    </source>
</reference>
<gene>
    <name evidence="1" type="ORF">I8J32_012105</name>
</gene>